<feature type="repeat" description="TPR" evidence="1">
    <location>
        <begin position="370"/>
        <end position="403"/>
    </location>
</feature>
<dbReference type="InterPro" id="IPR011990">
    <property type="entry name" value="TPR-like_helical_dom_sf"/>
</dbReference>
<name>A0A1M6FF55_9FLAO</name>
<gene>
    <name evidence="2" type="ORF">SAMN04488096_106114</name>
</gene>
<accession>A0A1M6FF55</accession>
<dbReference type="RefSeq" id="WP_073151334.1">
    <property type="nucleotide sequence ID" value="NZ_FQYY01000006.1"/>
</dbReference>
<dbReference type="PANTHER" id="PTHR12558">
    <property type="entry name" value="CELL DIVISION CYCLE 16,23,27"/>
    <property type="match status" value="1"/>
</dbReference>
<dbReference type="PROSITE" id="PS50005">
    <property type="entry name" value="TPR"/>
    <property type="match status" value="5"/>
</dbReference>
<evidence type="ECO:0000256" key="1">
    <source>
        <dbReference type="PROSITE-ProRule" id="PRU00339"/>
    </source>
</evidence>
<reference evidence="2 3" key="1">
    <citation type="submission" date="2016-11" db="EMBL/GenBank/DDBJ databases">
        <authorList>
            <person name="Jaros S."/>
            <person name="Januszkiewicz K."/>
            <person name="Wedrychowicz H."/>
        </authorList>
    </citation>
    <scope>NUCLEOTIDE SEQUENCE [LARGE SCALE GENOMIC DNA]</scope>
    <source>
        <strain evidence="2 3">DSM 21425</strain>
    </source>
</reference>
<protein>
    <submittedName>
        <fullName evidence="2">Tetratricopeptide repeat-containing protein</fullName>
    </submittedName>
</protein>
<dbReference type="Pfam" id="PF13432">
    <property type="entry name" value="TPR_16"/>
    <property type="match status" value="1"/>
</dbReference>
<dbReference type="EMBL" id="FQYY01000006">
    <property type="protein sequence ID" value="SHI96350.1"/>
    <property type="molecule type" value="Genomic_DNA"/>
</dbReference>
<dbReference type="Pfam" id="PF13174">
    <property type="entry name" value="TPR_6"/>
    <property type="match status" value="1"/>
</dbReference>
<dbReference type="Pfam" id="PF13181">
    <property type="entry name" value="TPR_8"/>
    <property type="match status" value="2"/>
</dbReference>
<dbReference type="OrthoDB" id="9803982at2"/>
<evidence type="ECO:0000313" key="2">
    <source>
        <dbReference type="EMBL" id="SHI96350.1"/>
    </source>
</evidence>
<feature type="repeat" description="TPR" evidence="1">
    <location>
        <begin position="132"/>
        <end position="165"/>
    </location>
</feature>
<dbReference type="InterPro" id="IPR019734">
    <property type="entry name" value="TPR_rpt"/>
</dbReference>
<dbReference type="Gene3D" id="1.25.40.10">
    <property type="entry name" value="Tetratricopeptide repeat domain"/>
    <property type="match status" value="3"/>
</dbReference>
<feature type="repeat" description="TPR" evidence="1">
    <location>
        <begin position="268"/>
        <end position="301"/>
    </location>
</feature>
<organism evidence="2 3">
    <name type="scientific">Mesonia phycicola</name>
    <dbReference type="NCBI Taxonomy" id="579105"/>
    <lineage>
        <taxon>Bacteria</taxon>
        <taxon>Pseudomonadati</taxon>
        <taxon>Bacteroidota</taxon>
        <taxon>Flavobacteriia</taxon>
        <taxon>Flavobacteriales</taxon>
        <taxon>Flavobacteriaceae</taxon>
        <taxon>Mesonia</taxon>
    </lineage>
</organism>
<feature type="repeat" description="TPR" evidence="1">
    <location>
        <begin position="234"/>
        <end position="267"/>
    </location>
</feature>
<proteinExistence type="predicted"/>
<keyword evidence="3" id="KW-1185">Reference proteome</keyword>
<dbReference type="SMART" id="SM00028">
    <property type="entry name" value="TPR"/>
    <property type="match status" value="10"/>
</dbReference>
<dbReference type="AlphaFoldDB" id="A0A1M6FF55"/>
<dbReference type="SUPFAM" id="SSF48452">
    <property type="entry name" value="TPR-like"/>
    <property type="match status" value="2"/>
</dbReference>
<dbReference type="STRING" id="579105.SAMN04488096_106114"/>
<feature type="repeat" description="TPR" evidence="1">
    <location>
        <begin position="302"/>
        <end position="335"/>
    </location>
</feature>
<keyword evidence="1" id="KW-0802">TPR repeat</keyword>
<dbReference type="PANTHER" id="PTHR12558:SF13">
    <property type="entry name" value="CELL DIVISION CYCLE PROTEIN 27 HOMOLOG"/>
    <property type="match status" value="1"/>
</dbReference>
<evidence type="ECO:0000313" key="3">
    <source>
        <dbReference type="Proteomes" id="UP000184225"/>
    </source>
</evidence>
<sequence length="463" mass="54836">MQLSQNEDHNFSLSKFESMLKTNDVLFFDSNEFEGIIFHYLETGKFALAKKAVKLGLEQHPDASVLKLFRVEILIFEDKLSEADLLLNELHRLEPSNDEIYIQKANIFSKRDNHKMAIETLETALEFSTEEAEIYSLMAMEYMFMEDYENAKLYYMKCLELEDDDYAALYNIIYCFDFLEQREEAIDFLNLFLDKHPYSEVAWHQIGKQYFDLKQYKKALTAFDFAIISDDYFVGAYMEKGKVLEKLERYEEAIENYHITLELDDPTAFAYLRIGKCYEKTKQPKLALDFYTKAIDEDPLLDKPWIAITDFYLKKLNYQKALYYINKAISIDSENVLYWKRFAKINKRLNFIEEAEKGYKKALDLGNYELETWITRCDLLIKLGEFETALDTMYQAVEFYPETAEIEYRLAGLYFCLNQGERGYYHLKNALKIDAEYSIIIEELFPEIFKRNSIKALIEKNSN</sequence>
<dbReference type="Proteomes" id="UP000184225">
    <property type="component" value="Unassembled WGS sequence"/>
</dbReference>